<sequence>MYYNKIRVIGNSSLADRIIKLLNEIGYFIVNESENLRVVVGPLSRAIKFANKPVILVTENGEYVIPVNREESGVSLIASLISDMIGGNLILTSKMAEKGVYSVQEFSWVNGLYWTNSEKVKELNKKILKSSKLTVYYDKKIILPEGYSSVEKPCSADIVVGDYDCNSLVLKPYKVVMGLKYYSTIPPEVILYSIRLTLKSIYILNDRVDVIVSPVKDRNIINISTLLGAELFTIYGDTCESMLLQYGGKILLKGVKRAFGLETCLGVVKVEKGIQ</sequence>
<dbReference type="Proteomes" id="UP000065473">
    <property type="component" value="Chromosome"/>
</dbReference>
<dbReference type="PaxDb" id="1435377-SUSAZ_10935"/>
<dbReference type="SUPFAM" id="SSF159672">
    <property type="entry name" value="CbiG N-terminal domain-like"/>
    <property type="match status" value="1"/>
</dbReference>
<name>A0A0U3GX65_9CREN</name>
<dbReference type="EMBL" id="CP013695">
    <property type="protein sequence ID" value="ALU32355.1"/>
    <property type="molecule type" value="Genomic_DNA"/>
</dbReference>
<dbReference type="EMBL" id="CP013694">
    <property type="protein sequence ID" value="ALU29622.1"/>
    <property type="molecule type" value="Genomic_DNA"/>
</dbReference>
<dbReference type="PANTHER" id="PTHR37477:SF1">
    <property type="entry name" value="COBALT-PRECORRIN-5A HYDROLASE"/>
    <property type="match status" value="1"/>
</dbReference>
<evidence type="ECO:0008006" key="5">
    <source>
        <dbReference type="Google" id="ProtNLM"/>
    </source>
</evidence>
<dbReference type="AlphaFoldDB" id="A0A0U3GX65"/>
<dbReference type="Proteomes" id="UP000060043">
    <property type="component" value="Chromosome"/>
</dbReference>
<gene>
    <name evidence="1" type="ORF">ATY89_06490</name>
    <name evidence="2" type="ORF">ATZ20_09515</name>
</gene>
<reference evidence="3 4" key="1">
    <citation type="submission" date="2015-12" db="EMBL/GenBank/DDBJ databases">
        <title>A stable core within a dynamic pangenome in Sulfolobus acidocaldarius.</title>
        <authorList>
            <person name="Anderson R."/>
            <person name="Kouris A."/>
            <person name="Seward C."/>
            <person name="Campbell K."/>
            <person name="Whitaker R."/>
        </authorList>
    </citation>
    <scope>NUCLEOTIDE SEQUENCE [LARGE SCALE GENOMIC DNA]</scope>
    <source>
        <strain evidence="1 4">GG12-C01-09</strain>
        <strain evidence="2 3">NG05B_CO5_07</strain>
    </source>
</reference>
<proteinExistence type="predicted"/>
<dbReference type="InterPro" id="IPR038029">
    <property type="entry name" value="GbiG_N_sf"/>
</dbReference>
<dbReference type="PANTHER" id="PTHR37477">
    <property type="entry name" value="COBALT-PRECORRIN-5A HYDROLASE"/>
    <property type="match status" value="1"/>
</dbReference>
<dbReference type="GeneID" id="14552834"/>
<dbReference type="InterPro" id="IPR052553">
    <property type="entry name" value="CbiG_hydrolase"/>
</dbReference>
<evidence type="ECO:0000313" key="3">
    <source>
        <dbReference type="Proteomes" id="UP000060043"/>
    </source>
</evidence>
<dbReference type="RefSeq" id="WP_011279109.1">
    <property type="nucleotide sequence ID" value="NZ_BHWZ01000006.1"/>
</dbReference>
<accession>A0A0U3GX65</accession>
<evidence type="ECO:0000313" key="2">
    <source>
        <dbReference type="EMBL" id="ALU32355.1"/>
    </source>
</evidence>
<dbReference type="OrthoDB" id="4722at2157"/>
<evidence type="ECO:0000313" key="1">
    <source>
        <dbReference type="EMBL" id="ALU29622.1"/>
    </source>
</evidence>
<evidence type="ECO:0000313" key="4">
    <source>
        <dbReference type="Proteomes" id="UP000065473"/>
    </source>
</evidence>
<protein>
    <recommendedName>
        <fullName evidence="5">Cobalamin biosynthesis protein CbiG</fullName>
    </recommendedName>
</protein>
<dbReference type="OMA" id="SVEEFAW"/>
<organism evidence="1 4">
    <name type="scientific">Sulfolobus acidocaldarius</name>
    <dbReference type="NCBI Taxonomy" id="2285"/>
    <lineage>
        <taxon>Archaea</taxon>
        <taxon>Thermoproteota</taxon>
        <taxon>Thermoprotei</taxon>
        <taxon>Sulfolobales</taxon>
        <taxon>Sulfolobaceae</taxon>
        <taxon>Sulfolobus</taxon>
    </lineage>
</organism>
<dbReference type="STRING" id="1435377.SUSAZ_10935"/>